<dbReference type="EMBL" id="CP113836">
    <property type="protein sequence ID" value="WAL63348.1"/>
    <property type="molecule type" value="Genomic_DNA"/>
</dbReference>
<dbReference type="RefSeq" id="WP_268441236.1">
    <property type="nucleotide sequence ID" value="NZ_CP113836.1"/>
</dbReference>
<evidence type="ECO:0000313" key="8">
    <source>
        <dbReference type="Proteomes" id="UP001163203"/>
    </source>
</evidence>
<accession>A0ABY7AV05</accession>
<dbReference type="SMART" id="SM00327">
    <property type="entry name" value="VWA"/>
    <property type="match status" value="1"/>
</dbReference>
<feature type="domain" description="VWFA" evidence="6">
    <location>
        <begin position="90"/>
        <end position="286"/>
    </location>
</feature>
<proteinExistence type="predicted"/>
<reference evidence="7" key="1">
    <citation type="submission" date="2022-11" db="EMBL/GenBank/DDBJ databases">
        <authorList>
            <person name="Mo P."/>
        </authorList>
    </citation>
    <scope>NUCLEOTIDE SEQUENCE</scope>
    <source>
        <strain evidence="7">HUAS 11-8</strain>
    </source>
</reference>
<evidence type="ECO:0000256" key="1">
    <source>
        <dbReference type="ARBA" id="ARBA00022475"/>
    </source>
</evidence>
<keyword evidence="3 5" id="KW-1133">Transmembrane helix</keyword>
<keyword evidence="4 5" id="KW-0472">Membrane</keyword>
<dbReference type="Proteomes" id="UP001163203">
    <property type="component" value="Chromosome"/>
</dbReference>
<dbReference type="PANTHER" id="PTHR22550">
    <property type="entry name" value="SPORE GERMINATION PROTEIN"/>
    <property type="match status" value="1"/>
</dbReference>
<dbReference type="Pfam" id="PF07584">
    <property type="entry name" value="BatA"/>
    <property type="match status" value="1"/>
</dbReference>
<evidence type="ECO:0000256" key="5">
    <source>
        <dbReference type="SAM" id="Phobius"/>
    </source>
</evidence>
<evidence type="ECO:0000256" key="2">
    <source>
        <dbReference type="ARBA" id="ARBA00022692"/>
    </source>
</evidence>
<dbReference type="InterPro" id="IPR002035">
    <property type="entry name" value="VWF_A"/>
</dbReference>
<name>A0ABY7AV05_9PSEU</name>
<gene>
    <name evidence="7" type="ORF">ORV05_20230</name>
</gene>
<keyword evidence="1" id="KW-1003">Cell membrane</keyword>
<sequence length="326" mass="34440">MSLSGFSAPWWFLLLIVVAAVAAGYVVAQRMRRRRTLRFSNLELLERVAPKAQGWPRHLPAALLIVSLILLTVGLAGPTAEQRVPRNRATVMLVIDVSLSMEATDVKPTRIRAAQDAATAFAQGLTPGINLGLVSFAGTATVLVAPTTERQNVVTAIGGLKLAQSTATGEGIYAALQAVQGFSAMVGGAEGPPPARIVLMSDGKQTVPEDLYAPRGAFTAAQEAKKEQVPISTISFGTDHGTVEIDGRQVPVDVDDGSLQEVARLSGGDFYQAGSAEQLKQVYQDLGEQIGYELKEADASRPWVMLGTLALIVSAGTALVLGQRLP</sequence>
<keyword evidence="8" id="KW-1185">Reference proteome</keyword>
<dbReference type="PROSITE" id="PS50234">
    <property type="entry name" value="VWFA"/>
    <property type="match status" value="1"/>
</dbReference>
<protein>
    <submittedName>
        <fullName evidence="7">VWA domain-containing protein</fullName>
    </submittedName>
</protein>
<feature type="transmembrane region" description="Helical" evidence="5">
    <location>
        <begin position="6"/>
        <end position="28"/>
    </location>
</feature>
<dbReference type="PANTHER" id="PTHR22550:SF5">
    <property type="entry name" value="LEUCINE ZIPPER PROTEIN 4"/>
    <property type="match status" value="1"/>
</dbReference>
<evidence type="ECO:0000259" key="6">
    <source>
        <dbReference type="PROSITE" id="PS50234"/>
    </source>
</evidence>
<feature type="transmembrane region" description="Helical" evidence="5">
    <location>
        <begin position="303"/>
        <end position="322"/>
    </location>
</feature>
<dbReference type="Gene3D" id="3.40.50.410">
    <property type="entry name" value="von Willebrand factor, type A domain"/>
    <property type="match status" value="1"/>
</dbReference>
<keyword evidence="2 5" id="KW-0812">Transmembrane</keyword>
<dbReference type="InterPro" id="IPR036465">
    <property type="entry name" value="vWFA_dom_sf"/>
</dbReference>
<evidence type="ECO:0000313" key="7">
    <source>
        <dbReference type="EMBL" id="WAL63348.1"/>
    </source>
</evidence>
<dbReference type="InterPro" id="IPR024163">
    <property type="entry name" value="Aerotolerance_reg_N"/>
</dbReference>
<dbReference type="Pfam" id="PF13519">
    <property type="entry name" value="VWA_2"/>
    <property type="match status" value="1"/>
</dbReference>
<organism evidence="7 8">
    <name type="scientific">Amycolatopsis cynarae</name>
    <dbReference type="NCBI Taxonomy" id="2995223"/>
    <lineage>
        <taxon>Bacteria</taxon>
        <taxon>Bacillati</taxon>
        <taxon>Actinomycetota</taxon>
        <taxon>Actinomycetes</taxon>
        <taxon>Pseudonocardiales</taxon>
        <taxon>Pseudonocardiaceae</taxon>
        <taxon>Amycolatopsis</taxon>
    </lineage>
</organism>
<feature type="transmembrane region" description="Helical" evidence="5">
    <location>
        <begin position="61"/>
        <end position="80"/>
    </location>
</feature>
<dbReference type="SUPFAM" id="SSF53300">
    <property type="entry name" value="vWA-like"/>
    <property type="match status" value="1"/>
</dbReference>
<evidence type="ECO:0000256" key="4">
    <source>
        <dbReference type="ARBA" id="ARBA00023136"/>
    </source>
</evidence>
<dbReference type="InterPro" id="IPR050768">
    <property type="entry name" value="UPF0353/GerABKA_families"/>
</dbReference>
<evidence type="ECO:0000256" key="3">
    <source>
        <dbReference type="ARBA" id="ARBA00022989"/>
    </source>
</evidence>
<dbReference type="NCBIfam" id="NF010238">
    <property type="entry name" value="PRK13685.1"/>
    <property type="match status" value="1"/>
</dbReference>